<comment type="caution">
    <text evidence="2">The sequence shown here is derived from an EMBL/GenBank/DDBJ whole genome shotgun (WGS) entry which is preliminary data.</text>
</comment>
<dbReference type="AlphaFoldDB" id="A0A838ZSM1"/>
<gene>
    <name evidence="2" type="ORF">HU137_09340</name>
</gene>
<keyword evidence="3" id="KW-1185">Reference proteome</keyword>
<name>A0A838ZSM1_9FLAO</name>
<keyword evidence="2" id="KW-0808">Transferase</keyword>
<organism evidence="2 3">
    <name type="scientific">Moheibacter lacus</name>
    <dbReference type="NCBI Taxonomy" id="2745851"/>
    <lineage>
        <taxon>Bacteria</taxon>
        <taxon>Pseudomonadati</taxon>
        <taxon>Bacteroidota</taxon>
        <taxon>Flavobacteriia</taxon>
        <taxon>Flavobacteriales</taxon>
        <taxon>Weeksellaceae</taxon>
        <taxon>Moheibacter</taxon>
    </lineage>
</organism>
<dbReference type="SUPFAM" id="SSF53448">
    <property type="entry name" value="Nucleotide-diphospho-sugar transferases"/>
    <property type="match status" value="1"/>
</dbReference>
<dbReference type="CDD" id="cd00761">
    <property type="entry name" value="Glyco_tranf_GTA_type"/>
    <property type="match status" value="1"/>
</dbReference>
<dbReference type="PANTHER" id="PTHR22916">
    <property type="entry name" value="GLYCOSYLTRANSFERASE"/>
    <property type="match status" value="1"/>
</dbReference>
<feature type="domain" description="Glycosyltransferase 2-like" evidence="1">
    <location>
        <begin position="8"/>
        <end position="124"/>
    </location>
</feature>
<evidence type="ECO:0000259" key="1">
    <source>
        <dbReference type="Pfam" id="PF00535"/>
    </source>
</evidence>
<sequence length="239" mass="28011">MNGNKTVTVVVASYKYGHLAAHCIESILSQTVLPDKILFVDDGVGDCKHLPKIYPQVEYILRKKNLGTASNFQDMLDRVQTDYCLFLGADNWLRSDAIELLKKVDADVVTYDIIVTGEIKDEILDGWSEKMKPFYGDFYWDREGGHHGSIFYNVKLAKKVGYREFKEGRRYSTEDLRLWNGLLEYGAKVGYIKEGLLYYRRHKENFNKYGKYFSQNNNSKGIKRIIKRIYYKLRYNYEI</sequence>
<evidence type="ECO:0000313" key="3">
    <source>
        <dbReference type="Proteomes" id="UP000552241"/>
    </source>
</evidence>
<protein>
    <submittedName>
        <fullName evidence="2">Glycosyltransferase family 2 protein</fullName>
    </submittedName>
</protein>
<dbReference type="GO" id="GO:0016758">
    <property type="term" value="F:hexosyltransferase activity"/>
    <property type="evidence" value="ECO:0007669"/>
    <property type="project" value="UniProtKB-ARBA"/>
</dbReference>
<dbReference type="EMBL" id="JACDZE010000002">
    <property type="protein sequence ID" value="MBA5629972.1"/>
    <property type="molecule type" value="Genomic_DNA"/>
</dbReference>
<evidence type="ECO:0000313" key="2">
    <source>
        <dbReference type="EMBL" id="MBA5629972.1"/>
    </source>
</evidence>
<dbReference type="Proteomes" id="UP000552241">
    <property type="component" value="Unassembled WGS sequence"/>
</dbReference>
<dbReference type="Pfam" id="PF00535">
    <property type="entry name" value="Glycos_transf_2"/>
    <property type="match status" value="1"/>
</dbReference>
<dbReference type="Gene3D" id="3.90.550.10">
    <property type="entry name" value="Spore Coat Polysaccharide Biosynthesis Protein SpsA, Chain A"/>
    <property type="match status" value="1"/>
</dbReference>
<proteinExistence type="predicted"/>
<dbReference type="InterPro" id="IPR029044">
    <property type="entry name" value="Nucleotide-diphossugar_trans"/>
</dbReference>
<accession>A0A838ZSM1</accession>
<reference evidence="2 3" key="1">
    <citation type="submission" date="2020-07" db="EMBL/GenBank/DDBJ databases">
        <title>Moheibacter lacus sp. nov., a member of the family Flavobacteriaceae isolated from freshwater lake sediment.</title>
        <authorList>
            <person name="Liu Y."/>
        </authorList>
    </citation>
    <scope>NUCLEOTIDE SEQUENCE [LARGE SCALE GENOMIC DNA]</scope>
    <source>
        <strain evidence="2 3">BDHS18</strain>
    </source>
</reference>
<dbReference type="InterPro" id="IPR001173">
    <property type="entry name" value="Glyco_trans_2-like"/>
</dbReference>
<dbReference type="RefSeq" id="WP_182043574.1">
    <property type="nucleotide sequence ID" value="NZ_JACDZE010000002.1"/>
</dbReference>
<dbReference type="PANTHER" id="PTHR22916:SF3">
    <property type="entry name" value="UDP-GLCNAC:BETAGAL BETA-1,3-N-ACETYLGLUCOSAMINYLTRANSFERASE-LIKE PROTEIN 1"/>
    <property type="match status" value="1"/>
</dbReference>